<dbReference type="AlphaFoldDB" id="A0A517WQ87"/>
<proteinExistence type="inferred from homology"/>
<dbReference type="Pfam" id="PF00106">
    <property type="entry name" value="adh_short"/>
    <property type="match status" value="1"/>
</dbReference>
<dbReference type="EC" id="1.1.1.100" evidence="5"/>
<dbReference type="Gene3D" id="3.40.50.720">
    <property type="entry name" value="NAD(P)-binding Rossmann-like Domain"/>
    <property type="match status" value="1"/>
</dbReference>
<dbReference type="RefSeq" id="WP_145171346.1">
    <property type="nucleotide sequence ID" value="NZ_CP037422.1"/>
</dbReference>
<comment type="similarity">
    <text evidence="1 3">Belongs to the short-chain dehydrogenases/reductases (SDR) family.</text>
</comment>
<dbReference type="NCBIfam" id="NF006120">
    <property type="entry name" value="PRK08264.1-6"/>
    <property type="match status" value="1"/>
</dbReference>
<dbReference type="InterPro" id="IPR057326">
    <property type="entry name" value="KR_dom"/>
</dbReference>
<name>A0A517WQ87_9PLAN</name>
<evidence type="ECO:0000313" key="6">
    <source>
        <dbReference type="Proteomes" id="UP000318384"/>
    </source>
</evidence>
<dbReference type="InterPro" id="IPR020904">
    <property type="entry name" value="Sc_DH/Rdtase_CS"/>
</dbReference>
<dbReference type="PROSITE" id="PS00061">
    <property type="entry name" value="ADH_SHORT"/>
    <property type="match status" value="1"/>
</dbReference>
<keyword evidence="2 5" id="KW-0560">Oxidoreductase</keyword>
<keyword evidence="6" id="KW-1185">Reference proteome</keyword>
<dbReference type="SUPFAM" id="SSF51735">
    <property type="entry name" value="NAD(P)-binding Rossmann-fold domains"/>
    <property type="match status" value="1"/>
</dbReference>
<dbReference type="InterPro" id="IPR036291">
    <property type="entry name" value="NAD(P)-bd_dom_sf"/>
</dbReference>
<dbReference type="GO" id="GO:0004316">
    <property type="term" value="F:3-oxoacyl-[acyl-carrier-protein] reductase (NADPH) activity"/>
    <property type="evidence" value="ECO:0007669"/>
    <property type="project" value="UniProtKB-EC"/>
</dbReference>
<protein>
    <submittedName>
        <fullName evidence="5">3-oxoacyl-[acyl-carrier-protein] reductase FabG</fullName>
        <ecNumber evidence="5">1.1.1.100</ecNumber>
    </submittedName>
</protein>
<dbReference type="PRINTS" id="PR00081">
    <property type="entry name" value="GDHRDH"/>
</dbReference>
<accession>A0A517WQ87</accession>
<evidence type="ECO:0000313" key="5">
    <source>
        <dbReference type="EMBL" id="QDU07419.1"/>
    </source>
</evidence>
<dbReference type="PANTHER" id="PTHR44169:SF6">
    <property type="entry name" value="NADPH-DEPENDENT 1-ACYLDIHYDROXYACETONE PHOSPHATE REDUCTASE"/>
    <property type="match status" value="1"/>
</dbReference>
<evidence type="ECO:0000256" key="2">
    <source>
        <dbReference type="ARBA" id="ARBA00023002"/>
    </source>
</evidence>
<dbReference type="PANTHER" id="PTHR44169">
    <property type="entry name" value="NADPH-DEPENDENT 1-ACYLDIHYDROXYACETONE PHOSPHATE REDUCTASE"/>
    <property type="match status" value="1"/>
</dbReference>
<reference evidence="5 6" key="1">
    <citation type="submission" date="2019-03" db="EMBL/GenBank/DDBJ databases">
        <title>Deep-cultivation of Planctomycetes and their phenomic and genomic characterization uncovers novel biology.</title>
        <authorList>
            <person name="Wiegand S."/>
            <person name="Jogler M."/>
            <person name="Boedeker C."/>
            <person name="Pinto D."/>
            <person name="Vollmers J."/>
            <person name="Rivas-Marin E."/>
            <person name="Kohn T."/>
            <person name="Peeters S.H."/>
            <person name="Heuer A."/>
            <person name="Rast P."/>
            <person name="Oberbeckmann S."/>
            <person name="Bunk B."/>
            <person name="Jeske O."/>
            <person name="Meyerdierks A."/>
            <person name="Storesund J.E."/>
            <person name="Kallscheuer N."/>
            <person name="Luecker S."/>
            <person name="Lage O.M."/>
            <person name="Pohl T."/>
            <person name="Merkel B.J."/>
            <person name="Hornburger P."/>
            <person name="Mueller R.-W."/>
            <person name="Bruemmer F."/>
            <person name="Labrenz M."/>
            <person name="Spormann A.M."/>
            <person name="Op den Camp H."/>
            <person name="Overmann J."/>
            <person name="Amann R."/>
            <person name="Jetten M.S.M."/>
            <person name="Mascher T."/>
            <person name="Medema M.H."/>
            <person name="Devos D.P."/>
            <person name="Kaster A.-K."/>
            <person name="Ovreas L."/>
            <person name="Rohde M."/>
            <person name="Galperin M.Y."/>
            <person name="Jogler C."/>
        </authorList>
    </citation>
    <scope>NUCLEOTIDE SEQUENCE [LARGE SCALE GENOMIC DNA]</scope>
    <source>
        <strain evidence="5 6">V202</strain>
    </source>
</reference>
<organism evidence="5 6">
    <name type="scientific">Gimesia aquarii</name>
    <dbReference type="NCBI Taxonomy" id="2527964"/>
    <lineage>
        <taxon>Bacteria</taxon>
        <taxon>Pseudomonadati</taxon>
        <taxon>Planctomycetota</taxon>
        <taxon>Planctomycetia</taxon>
        <taxon>Planctomycetales</taxon>
        <taxon>Planctomycetaceae</taxon>
        <taxon>Gimesia</taxon>
    </lineage>
</organism>
<dbReference type="InterPro" id="IPR002347">
    <property type="entry name" value="SDR_fam"/>
</dbReference>
<evidence type="ECO:0000256" key="3">
    <source>
        <dbReference type="RuleBase" id="RU000363"/>
    </source>
</evidence>
<feature type="domain" description="Ketoreductase" evidence="4">
    <location>
        <begin position="8"/>
        <end position="188"/>
    </location>
</feature>
<dbReference type="PRINTS" id="PR00080">
    <property type="entry name" value="SDRFAMILY"/>
</dbReference>
<evidence type="ECO:0000259" key="4">
    <source>
        <dbReference type="SMART" id="SM00822"/>
    </source>
</evidence>
<dbReference type="EMBL" id="CP037422">
    <property type="protein sequence ID" value="QDU07419.1"/>
    <property type="molecule type" value="Genomic_DNA"/>
</dbReference>
<dbReference type="Proteomes" id="UP000318384">
    <property type="component" value="Chromosome"/>
</dbReference>
<sequence length="247" mass="25770">MSYDVRDKTVLVTGANRGIGKVIVETLLKHGAAKVYAAVRNPYSAAALNEVHGDKVVPIELDLTKPDTIKAAADLASDVSLVINNAGVLRTSTALSEDAIEALQFEMEANVYGLIHIAQAFAPVLKANGGGAFVQLNSVVSMKCFPQFTTYCASKAAAYSVTQALSALLKEQGTAVLSVHPGPILTDMGHDAGLTEIAEPPEVVGEEIVAALKAGAAHAFPDSMAKQIGEAYQSFAENVVEADMSEG</sequence>
<gene>
    <name evidence="5" type="primary">fabG_2</name>
    <name evidence="5" type="ORF">V202x_07720</name>
</gene>
<evidence type="ECO:0000256" key="1">
    <source>
        <dbReference type="ARBA" id="ARBA00006484"/>
    </source>
</evidence>
<dbReference type="OrthoDB" id="7593130at2"/>
<dbReference type="SMART" id="SM00822">
    <property type="entry name" value="PKS_KR"/>
    <property type="match status" value="1"/>
</dbReference>